<keyword evidence="3" id="KW-1185">Reference proteome</keyword>
<dbReference type="InterPro" id="IPR038717">
    <property type="entry name" value="Tc1-like_DDE_dom"/>
</dbReference>
<dbReference type="EMBL" id="KV417519">
    <property type="protein sequence ID" value="KZP25620.1"/>
    <property type="molecule type" value="Genomic_DNA"/>
</dbReference>
<sequence length="65" mass="7250">VLPAISLDGVLHLDIIDDSWKGATFYNFIDALLENMNPFPQSNSVVVMDNASIHHSPEIRELIES</sequence>
<evidence type="ECO:0000313" key="2">
    <source>
        <dbReference type="EMBL" id="KZP25620.1"/>
    </source>
</evidence>
<reference evidence="2 3" key="1">
    <citation type="journal article" date="2016" name="Mol. Biol. Evol.">
        <title>Comparative Genomics of Early-Diverging Mushroom-Forming Fungi Provides Insights into the Origins of Lignocellulose Decay Capabilities.</title>
        <authorList>
            <person name="Nagy L.G."/>
            <person name="Riley R."/>
            <person name="Tritt A."/>
            <person name="Adam C."/>
            <person name="Daum C."/>
            <person name="Floudas D."/>
            <person name="Sun H."/>
            <person name="Yadav J.S."/>
            <person name="Pangilinan J."/>
            <person name="Larsson K.H."/>
            <person name="Matsuura K."/>
            <person name="Barry K."/>
            <person name="Labutti K."/>
            <person name="Kuo R."/>
            <person name="Ohm R.A."/>
            <person name="Bhattacharya S.S."/>
            <person name="Shirouzu T."/>
            <person name="Yoshinaga Y."/>
            <person name="Martin F.M."/>
            <person name="Grigoriev I.V."/>
            <person name="Hibbett D.S."/>
        </authorList>
    </citation>
    <scope>NUCLEOTIDE SEQUENCE [LARGE SCALE GENOMIC DNA]</scope>
    <source>
        <strain evidence="2 3">CBS 109695</strain>
    </source>
</reference>
<proteinExistence type="predicted"/>
<dbReference type="Proteomes" id="UP000076532">
    <property type="component" value="Unassembled WGS sequence"/>
</dbReference>
<feature type="domain" description="Tc1-like transposase DDE" evidence="1">
    <location>
        <begin position="4"/>
        <end position="65"/>
    </location>
</feature>
<feature type="non-terminal residue" evidence="2">
    <location>
        <position position="1"/>
    </location>
</feature>
<dbReference type="GO" id="GO:0003676">
    <property type="term" value="F:nucleic acid binding"/>
    <property type="evidence" value="ECO:0007669"/>
    <property type="project" value="InterPro"/>
</dbReference>
<dbReference type="OrthoDB" id="2142724at2759"/>
<dbReference type="InterPro" id="IPR036397">
    <property type="entry name" value="RNaseH_sf"/>
</dbReference>
<protein>
    <recommendedName>
        <fullName evidence="1">Tc1-like transposase DDE domain-containing protein</fullName>
    </recommendedName>
</protein>
<dbReference type="Pfam" id="PF13358">
    <property type="entry name" value="DDE_3"/>
    <property type="match status" value="1"/>
</dbReference>
<gene>
    <name evidence="2" type="ORF">FIBSPDRAFT_671411</name>
</gene>
<feature type="non-terminal residue" evidence="2">
    <location>
        <position position="65"/>
    </location>
</feature>
<accession>A0A166P1Z3</accession>
<evidence type="ECO:0000313" key="3">
    <source>
        <dbReference type="Proteomes" id="UP000076532"/>
    </source>
</evidence>
<evidence type="ECO:0000259" key="1">
    <source>
        <dbReference type="Pfam" id="PF13358"/>
    </source>
</evidence>
<dbReference type="STRING" id="436010.A0A166P1Z3"/>
<name>A0A166P1Z3_9AGAM</name>
<organism evidence="2 3">
    <name type="scientific">Athelia psychrophila</name>
    <dbReference type="NCBI Taxonomy" id="1759441"/>
    <lineage>
        <taxon>Eukaryota</taxon>
        <taxon>Fungi</taxon>
        <taxon>Dikarya</taxon>
        <taxon>Basidiomycota</taxon>
        <taxon>Agaricomycotina</taxon>
        <taxon>Agaricomycetes</taxon>
        <taxon>Agaricomycetidae</taxon>
        <taxon>Atheliales</taxon>
        <taxon>Atheliaceae</taxon>
        <taxon>Athelia</taxon>
    </lineage>
</organism>
<dbReference type="Gene3D" id="3.30.420.10">
    <property type="entry name" value="Ribonuclease H-like superfamily/Ribonuclease H"/>
    <property type="match status" value="1"/>
</dbReference>
<dbReference type="AlphaFoldDB" id="A0A166P1Z3"/>